<reference evidence="1 2" key="1">
    <citation type="submission" date="2023-10" db="EMBL/GenBank/DDBJ databases">
        <title>Saccharopolyspora sp. nov., isolated from mangrove soil.</title>
        <authorList>
            <person name="Lu Y."/>
            <person name="Liu W."/>
        </authorList>
    </citation>
    <scope>NUCLEOTIDE SEQUENCE [LARGE SCALE GENOMIC DNA]</scope>
    <source>
        <strain evidence="1 2">S2-29</strain>
    </source>
</reference>
<keyword evidence="2" id="KW-1185">Reference proteome</keyword>
<comment type="caution">
    <text evidence="1">The sequence shown here is derived from an EMBL/GenBank/DDBJ whole genome shotgun (WGS) entry which is preliminary data.</text>
</comment>
<organism evidence="1 2">
    <name type="scientific">Saccharopolyspora mangrovi</name>
    <dbReference type="NCBI Taxonomy" id="3082379"/>
    <lineage>
        <taxon>Bacteria</taxon>
        <taxon>Bacillati</taxon>
        <taxon>Actinomycetota</taxon>
        <taxon>Actinomycetes</taxon>
        <taxon>Pseudonocardiales</taxon>
        <taxon>Pseudonocardiaceae</taxon>
        <taxon>Saccharopolyspora</taxon>
    </lineage>
</organism>
<dbReference type="EMBL" id="JAWLNX010000001">
    <property type="protein sequence ID" value="MEB3366140.1"/>
    <property type="molecule type" value="Genomic_DNA"/>
</dbReference>
<accession>A0ABU6A3W1</accession>
<protein>
    <submittedName>
        <fullName evidence="1">Uncharacterized protein</fullName>
    </submittedName>
</protein>
<evidence type="ECO:0000313" key="2">
    <source>
        <dbReference type="Proteomes" id="UP001327093"/>
    </source>
</evidence>
<proteinExistence type="predicted"/>
<dbReference type="RefSeq" id="WP_324263709.1">
    <property type="nucleotide sequence ID" value="NZ_JAWLNX010000001.1"/>
</dbReference>
<sequence>MDSNARLANLPASGDVRFEVRHIRELLTQRRVIDHGRRTTCACRREM</sequence>
<name>A0ABU6A3W1_9PSEU</name>
<gene>
    <name evidence="1" type="ORF">R4I43_01870</name>
</gene>
<dbReference type="Proteomes" id="UP001327093">
    <property type="component" value="Unassembled WGS sequence"/>
</dbReference>
<evidence type="ECO:0000313" key="1">
    <source>
        <dbReference type="EMBL" id="MEB3366140.1"/>
    </source>
</evidence>